<sequence length="385" mass="41450">MPVLNRAAEMHAEITDWRHQLHRNPECMFDLPETAAFVAEKLAEFGVDEIVTGMAESGVVGVIHGREKGRTIGLRADMDALPIAEETGREWRSHKPGAMHACGHDGHMAMLLGAAKYLAETRAFTGSVAVIFQPAEEGGGGGRVMIDEGLMERFAIERVFGMHNLPGLPVGRFSIRSGPIMAATDEFTVTVRGVGGHAAMPHTTVDPIPAAAQMITALQTIVSRNTDPLKALVVSVTRMEAGFTHNIVPGEATFSGTVRTLDAEARSLAETRFRTICEGVAAAHGTSVVVDYRNNYPVTFNHDAETEIARSVAAEVAGRDRAGEAMPLMAGEDFSYMLEERPGAFIFLGNGDTAGLHNPGYDFDDEAIPYGVSYWVQLAETALSR</sequence>
<comment type="cofactor">
    <cofactor evidence="2">
        <name>Mn(2+)</name>
        <dbReference type="ChEBI" id="CHEBI:29035"/>
    </cofactor>
    <text evidence="2">The Mn(2+) ion enhances activity.</text>
</comment>
<dbReference type="GO" id="GO:0050118">
    <property type="term" value="F:N-acetyldiaminopimelate deacetylase activity"/>
    <property type="evidence" value="ECO:0007669"/>
    <property type="project" value="UniProtKB-ARBA"/>
</dbReference>
<keyword evidence="1 4" id="KW-0378">Hydrolase</keyword>
<accession>A0A506TWP9</accession>
<proteinExistence type="predicted"/>
<dbReference type="InterPro" id="IPR002933">
    <property type="entry name" value="Peptidase_M20"/>
</dbReference>
<feature type="binding site" evidence="2">
    <location>
        <position position="104"/>
    </location>
    <ligand>
        <name>Mn(2+)</name>
        <dbReference type="ChEBI" id="CHEBI:29035"/>
        <label>2</label>
    </ligand>
</feature>
<dbReference type="EMBL" id="VHLH01000042">
    <property type="protein sequence ID" value="TPW25930.1"/>
    <property type="molecule type" value="Genomic_DNA"/>
</dbReference>
<gene>
    <name evidence="4" type="ORF">FJU11_17135</name>
</gene>
<feature type="binding site" evidence="2">
    <location>
        <position position="357"/>
    </location>
    <ligand>
        <name>Mn(2+)</name>
        <dbReference type="ChEBI" id="CHEBI:29035"/>
        <label>2</label>
    </ligand>
</feature>
<dbReference type="InterPro" id="IPR011650">
    <property type="entry name" value="Peptidase_M20_dimer"/>
</dbReference>
<dbReference type="Proteomes" id="UP000320314">
    <property type="component" value="Unassembled WGS sequence"/>
</dbReference>
<evidence type="ECO:0000256" key="1">
    <source>
        <dbReference type="ARBA" id="ARBA00022801"/>
    </source>
</evidence>
<feature type="domain" description="Peptidase M20 dimerisation" evidence="3">
    <location>
        <begin position="187"/>
        <end position="280"/>
    </location>
</feature>
<keyword evidence="5" id="KW-1185">Reference proteome</keyword>
<feature type="binding site" evidence="2">
    <location>
        <position position="102"/>
    </location>
    <ligand>
        <name>Mn(2+)</name>
        <dbReference type="ChEBI" id="CHEBI:29035"/>
        <label>2</label>
    </ligand>
</feature>
<protein>
    <submittedName>
        <fullName evidence="4">Amidohydrolase</fullName>
    </submittedName>
</protein>
<dbReference type="AlphaFoldDB" id="A0A506TWP9"/>
<keyword evidence="2" id="KW-0464">Manganese</keyword>
<feature type="binding site" evidence="2">
    <location>
        <position position="163"/>
    </location>
    <ligand>
        <name>Mn(2+)</name>
        <dbReference type="ChEBI" id="CHEBI:29035"/>
        <label>2</label>
    </ligand>
</feature>
<dbReference type="CDD" id="cd05666">
    <property type="entry name" value="M20_Acy1-like"/>
    <property type="match status" value="1"/>
</dbReference>
<keyword evidence="2" id="KW-0479">Metal-binding</keyword>
<dbReference type="GO" id="GO:0019877">
    <property type="term" value="P:diaminopimelate biosynthetic process"/>
    <property type="evidence" value="ECO:0007669"/>
    <property type="project" value="UniProtKB-ARBA"/>
</dbReference>
<dbReference type="NCBIfam" id="TIGR01891">
    <property type="entry name" value="amidohydrolases"/>
    <property type="match status" value="1"/>
</dbReference>
<dbReference type="InterPro" id="IPR017439">
    <property type="entry name" value="Amidohydrolase"/>
</dbReference>
<dbReference type="RefSeq" id="WP_141168296.1">
    <property type="nucleotide sequence ID" value="NZ_VHLH01000042.1"/>
</dbReference>
<organism evidence="4 5">
    <name type="scientific">Pararhizobium mangrovi</name>
    <dbReference type="NCBI Taxonomy" id="2590452"/>
    <lineage>
        <taxon>Bacteria</taxon>
        <taxon>Pseudomonadati</taxon>
        <taxon>Pseudomonadota</taxon>
        <taxon>Alphaproteobacteria</taxon>
        <taxon>Hyphomicrobiales</taxon>
        <taxon>Rhizobiaceae</taxon>
        <taxon>Rhizobium/Agrobacterium group</taxon>
        <taxon>Pararhizobium</taxon>
    </lineage>
</organism>
<dbReference type="OrthoDB" id="9777385at2"/>
<evidence type="ECO:0000313" key="4">
    <source>
        <dbReference type="EMBL" id="TPW25930.1"/>
    </source>
</evidence>
<name>A0A506TWP9_9HYPH</name>
<dbReference type="PANTHER" id="PTHR11014">
    <property type="entry name" value="PEPTIDASE M20 FAMILY MEMBER"/>
    <property type="match status" value="1"/>
</dbReference>
<comment type="caution">
    <text evidence="4">The sequence shown here is derived from an EMBL/GenBank/DDBJ whole genome shotgun (WGS) entry which is preliminary data.</text>
</comment>
<evidence type="ECO:0000256" key="2">
    <source>
        <dbReference type="PIRSR" id="PIRSR005962-1"/>
    </source>
</evidence>
<dbReference type="Pfam" id="PF01546">
    <property type="entry name" value="Peptidase_M20"/>
    <property type="match status" value="1"/>
</dbReference>
<evidence type="ECO:0000313" key="5">
    <source>
        <dbReference type="Proteomes" id="UP000320314"/>
    </source>
</evidence>
<dbReference type="SUPFAM" id="SSF55031">
    <property type="entry name" value="Bacterial exopeptidase dimerisation domain"/>
    <property type="match status" value="1"/>
</dbReference>
<reference evidence="4 5" key="1">
    <citation type="submission" date="2019-06" db="EMBL/GenBank/DDBJ databases">
        <authorList>
            <person name="Li M."/>
        </authorList>
    </citation>
    <scope>NUCLEOTIDE SEQUENCE [LARGE SCALE GENOMIC DNA]</scope>
    <source>
        <strain evidence="4 5">BGMRC6574</strain>
    </source>
</reference>
<evidence type="ECO:0000259" key="3">
    <source>
        <dbReference type="Pfam" id="PF07687"/>
    </source>
</evidence>
<dbReference type="Gene3D" id="3.40.630.10">
    <property type="entry name" value="Zn peptidases"/>
    <property type="match status" value="1"/>
</dbReference>
<dbReference type="InterPro" id="IPR036264">
    <property type="entry name" value="Bact_exopeptidase_dim_dom"/>
</dbReference>
<dbReference type="GO" id="GO:0046872">
    <property type="term" value="F:metal ion binding"/>
    <property type="evidence" value="ECO:0007669"/>
    <property type="project" value="UniProtKB-KW"/>
</dbReference>
<dbReference type="SUPFAM" id="SSF53187">
    <property type="entry name" value="Zn-dependent exopeptidases"/>
    <property type="match status" value="1"/>
</dbReference>
<dbReference type="Gene3D" id="3.30.70.360">
    <property type="match status" value="1"/>
</dbReference>
<dbReference type="FunFam" id="3.30.70.360:FF:000001">
    <property type="entry name" value="N-acetyldiaminopimelate deacetylase"/>
    <property type="match status" value="1"/>
</dbReference>
<dbReference type="PANTHER" id="PTHR11014:SF63">
    <property type="entry name" value="METALLOPEPTIDASE, PUTATIVE (AFU_ORTHOLOGUE AFUA_6G09600)-RELATED"/>
    <property type="match status" value="1"/>
</dbReference>
<dbReference type="Pfam" id="PF07687">
    <property type="entry name" value="M20_dimer"/>
    <property type="match status" value="1"/>
</dbReference>
<dbReference type="PIRSF" id="PIRSF005962">
    <property type="entry name" value="Pept_M20D_amidohydro"/>
    <property type="match status" value="1"/>
</dbReference>
<feature type="binding site" evidence="2">
    <location>
        <position position="137"/>
    </location>
    <ligand>
        <name>Mn(2+)</name>
        <dbReference type="ChEBI" id="CHEBI:29035"/>
        <label>2</label>
    </ligand>
</feature>